<dbReference type="PANTHER" id="PTHR43731">
    <property type="entry name" value="RHOMBOID PROTEASE"/>
    <property type="match status" value="1"/>
</dbReference>
<feature type="transmembrane region" description="Helical" evidence="7">
    <location>
        <begin position="12"/>
        <end position="31"/>
    </location>
</feature>
<feature type="transmembrane region" description="Helical" evidence="7">
    <location>
        <begin position="222"/>
        <end position="241"/>
    </location>
</feature>
<evidence type="ECO:0000256" key="6">
    <source>
        <dbReference type="ARBA" id="ARBA00023136"/>
    </source>
</evidence>
<evidence type="ECO:0000256" key="5">
    <source>
        <dbReference type="ARBA" id="ARBA00022989"/>
    </source>
</evidence>
<feature type="domain" description="Peptidase S54 rhomboid" evidence="8">
    <location>
        <begin position="145"/>
        <end position="240"/>
    </location>
</feature>
<evidence type="ECO:0000313" key="9">
    <source>
        <dbReference type="EMBL" id="MBO8440128.1"/>
    </source>
</evidence>
<gene>
    <name evidence="9" type="ORF">IAC51_05695</name>
</gene>
<evidence type="ECO:0000256" key="4">
    <source>
        <dbReference type="ARBA" id="ARBA00022801"/>
    </source>
</evidence>
<dbReference type="EMBL" id="JADIMV010000099">
    <property type="protein sequence ID" value="MBO8440128.1"/>
    <property type="molecule type" value="Genomic_DNA"/>
</dbReference>
<dbReference type="InterPro" id="IPR035952">
    <property type="entry name" value="Rhomboid-like_sf"/>
</dbReference>
<keyword evidence="9" id="KW-0645">Protease</keyword>
<evidence type="ECO:0000313" key="10">
    <source>
        <dbReference type="Proteomes" id="UP000712007"/>
    </source>
</evidence>
<accession>A0A940IEC6</accession>
<dbReference type="SUPFAM" id="SSF144091">
    <property type="entry name" value="Rhomboid-like"/>
    <property type="match status" value="1"/>
</dbReference>
<keyword evidence="5 7" id="KW-1133">Transmembrane helix</keyword>
<evidence type="ECO:0000259" key="8">
    <source>
        <dbReference type="Pfam" id="PF01694"/>
    </source>
</evidence>
<dbReference type="SMART" id="SM01160">
    <property type="entry name" value="DUF1751"/>
    <property type="match status" value="1"/>
</dbReference>
<dbReference type="GO" id="GO:0006508">
    <property type="term" value="P:proteolysis"/>
    <property type="evidence" value="ECO:0007669"/>
    <property type="project" value="UniProtKB-KW"/>
</dbReference>
<dbReference type="GO" id="GO:0016020">
    <property type="term" value="C:membrane"/>
    <property type="evidence" value="ECO:0007669"/>
    <property type="project" value="UniProtKB-SubCell"/>
</dbReference>
<comment type="subcellular location">
    <subcellularLocation>
        <location evidence="1">Membrane</location>
        <topology evidence="1">Multi-pass membrane protein</topology>
    </subcellularLocation>
</comment>
<evidence type="ECO:0000256" key="1">
    <source>
        <dbReference type="ARBA" id="ARBA00004141"/>
    </source>
</evidence>
<organism evidence="9 10">
    <name type="scientific">Candidatus Aphodosoma intestinipullorum</name>
    <dbReference type="NCBI Taxonomy" id="2840674"/>
    <lineage>
        <taxon>Bacteria</taxon>
        <taxon>Pseudomonadati</taxon>
        <taxon>Bacteroidota</taxon>
        <taxon>Bacteroidia</taxon>
        <taxon>Bacteroidales</taxon>
        <taxon>Candidatus Aphodosoma</taxon>
    </lineage>
</organism>
<dbReference type="InterPro" id="IPR050925">
    <property type="entry name" value="Rhomboid_protease_S54"/>
</dbReference>
<feature type="transmembrane region" description="Helical" evidence="7">
    <location>
        <begin position="68"/>
        <end position="88"/>
    </location>
</feature>
<proteinExistence type="inferred from homology"/>
<feature type="domain" description="Peptidase S54 rhomboid" evidence="8">
    <location>
        <begin position="52"/>
        <end position="110"/>
    </location>
</feature>
<dbReference type="Gene3D" id="1.20.1540.10">
    <property type="entry name" value="Rhomboid-like"/>
    <property type="match status" value="1"/>
</dbReference>
<dbReference type="InterPro" id="IPR022764">
    <property type="entry name" value="Peptidase_S54_rhomboid_dom"/>
</dbReference>
<feature type="transmembrane region" description="Helical" evidence="7">
    <location>
        <begin position="188"/>
        <end position="216"/>
    </location>
</feature>
<dbReference type="AlphaFoldDB" id="A0A940IEC6"/>
<dbReference type="Pfam" id="PF01694">
    <property type="entry name" value="Rhomboid"/>
    <property type="match status" value="2"/>
</dbReference>
<feature type="transmembrane region" description="Helical" evidence="7">
    <location>
        <begin position="158"/>
        <end position="181"/>
    </location>
</feature>
<reference evidence="9" key="2">
    <citation type="journal article" date="2021" name="PeerJ">
        <title>Extensive microbial diversity within the chicken gut microbiome revealed by metagenomics and culture.</title>
        <authorList>
            <person name="Gilroy R."/>
            <person name="Ravi A."/>
            <person name="Getino M."/>
            <person name="Pursley I."/>
            <person name="Horton D.L."/>
            <person name="Alikhan N.F."/>
            <person name="Baker D."/>
            <person name="Gharbi K."/>
            <person name="Hall N."/>
            <person name="Watson M."/>
            <person name="Adriaenssens E.M."/>
            <person name="Foster-Nyarko E."/>
            <person name="Jarju S."/>
            <person name="Secka A."/>
            <person name="Antonio M."/>
            <person name="Oren A."/>
            <person name="Chaudhuri R.R."/>
            <person name="La Ragione R."/>
            <person name="Hildebrand F."/>
            <person name="Pallen M.J."/>
        </authorList>
    </citation>
    <scope>NUCLEOTIDE SEQUENCE</scope>
    <source>
        <strain evidence="9">3924</strain>
    </source>
</reference>
<reference evidence="9" key="1">
    <citation type="submission" date="2020-10" db="EMBL/GenBank/DDBJ databases">
        <authorList>
            <person name="Gilroy R."/>
        </authorList>
    </citation>
    <scope>NUCLEOTIDE SEQUENCE</scope>
    <source>
        <strain evidence="9">3924</strain>
    </source>
</reference>
<feature type="transmembrane region" description="Helical" evidence="7">
    <location>
        <begin position="95"/>
        <end position="115"/>
    </location>
</feature>
<keyword evidence="3 7" id="KW-0812">Transmembrane</keyword>
<protein>
    <submittedName>
        <fullName evidence="9">Rhomboid family intramembrane serine protease</fullName>
    </submittedName>
</protein>
<keyword evidence="6 7" id="KW-0472">Membrane</keyword>
<comment type="caution">
    <text evidence="9">The sequence shown here is derived from an EMBL/GenBank/DDBJ whole genome shotgun (WGS) entry which is preliminary data.</text>
</comment>
<name>A0A940IEC6_9BACT</name>
<evidence type="ECO:0000256" key="3">
    <source>
        <dbReference type="ARBA" id="ARBA00022692"/>
    </source>
</evidence>
<dbReference type="PANTHER" id="PTHR43731:SF14">
    <property type="entry name" value="PRESENILIN-ASSOCIATED RHOMBOID-LIKE PROTEIN, MITOCHONDRIAL"/>
    <property type="match status" value="1"/>
</dbReference>
<sequence>MSYGRVNTPPVVLNLIIINVLFWAAASFVLPKFRIDLNSLLGLHYWSSSAFKPWQFITYMFLHDTSSISHIFFNMFGLWMFGVVLERVWGGKKFLLFYLFTGVGAGVIQELTWMIDFAKYGEMFRMAMENNDGSYLSSIITNAQHMTLSDMVRMKDEFFSIPVTVGASGALFGILLAFGWLFPEQKMFIIFVPIPIPARIFVAIYAVIELLLGVWGFSVDNVAHFAHLGGMIFAAILLLIWKRQGRLYN</sequence>
<evidence type="ECO:0000256" key="2">
    <source>
        <dbReference type="ARBA" id="ARBA00009045"/>
    </source>
</evidence>
<dbReference type="Proteomes" id="UP000712007">
    <property type="component" value="Unassembled WGS sequence"/>
</dbReference>
<keyword evidence="4" id="KW-0378">Hydrolase</keyword>
<dbReference type="GO" id="GO:0004252">
    <property type="term" value="F:serine-type endopeptidase activity"/>
    <property type="evidence" value="ECO:0007669"/>
    <property type="project" value="InterPro"/>
</dbReference>
<evidence type="ECO:0000256" key="7">
    <source>
        <dbReference type="SAM" id="Phobius"/>
    </source>
</evidence>
<comment type="similarity">
    <text evidence="2">Belongs to the peptidase S54 family.</text>
</comment>